<sequence length="179" mass="20933">MKLDCADMFRPLFDGKVFPTFAEFADLLEQFEQESGTVFRMRSSKLIRGDNIVRYKNIRYQCDRADFQHVVRSTGVRHTRYKSTNCPAHFSVVSAADGLRVRKWCMKHNHSVNPELMEQHRKFRTLSKDEKQIIKPLFECKCSSQGIKLFALERFGKRLTSKDVTNLRIALRTVSHSDQ</sequence>
<protein>
    <recommendedName>
        <fullName evidence="3">FAR1 domain-containing protein</fullName>
    </recommendedName>
</protein>
<reference evidence="1" key="1">
    <citation type="submission" date="2024-06" db="EMBL/GenBank/DDBJ databases">
        <authorList>
            <person name="Liu X."/>
            <person name="Lenzi L."/>
            <person name="Haldenby T S."/>
            <person name="Uol C."/>
        </authorList>
    </citation>
    <scope>NUCLEOTIDE SEQUENCE</scope>
</reference>
<evidence type="ECO:0008006" key="3">
    <source>
        <dbReference type="Google" id="ProtNLM"/>
    </source>
</evidence>
<dbReference type="AlphaFoldDB" id="A0AAV2T6X9"/>
<comment type="caution">
    <text evidence="1">The sequence shown here is derived from an EMBL/GenBank/DDBJ whole genome shotgun (WGS) entry which is preliminary data.</text>
</comment>
<organism evidence="1 2">
    <name type="scientific">Calicophoron daubneyi</name>
    <name type="common">Rumen fluke</name>
    <name type="synonym">Paramphistomum daubneyi</name>
    <dbReference type="NCBI Taxonomy" id="300641"/>
    <lineage>
        <taxon>Eukaryota</taxon>
        <taxon>Metazoa</taxon>
        <taxon>Spiralia</taxon>
        <taxon>Lophotrochozoa</taxon>
        <taxon>Platyhelminthes</taxon>
        <taxon>Trematoda</taxon>
        <taxon>Digenea</taxon>
        <taxon>Plagiorchiida</taxon>
        <taxon>Pronocephalata</taxon>
        <taxon>Paramphistomoidea</taxon>
        <taxon>Paramphistomidae</taxon>
        <taxon>Calicophoron</taxon>
    </lineage>
</organism>
<dbReference type="EMBL" id="CAXLJL010000109">
    <property type="protein sequence ID" value="CAL5131824.1"/>
    <property type="molecule type" value="Genomic_DNA"/>
</dbReference>
<evidence type="ECO:0000313" key="2">
    <source>
        <dbReference type="Proteomes" id="UP001497525"/>
    </source>
</evidence>
<name>A0AAV2T6X9_CALDB</name>
<dbReference type="PANTHER" id="PTHR31569:SF4">
    <property type="entry name" value="SWIM-TYPE DOMAIN-CONTAINING PROTEIN"/>
    <property type="match status" value="1"/>
</dbReference>
<dbReference type="PANTHER" id="PTHR31569">
    <property type="entry name" value="SWIM-TYPE DOMAIN-CONTAINING PROTEIN"/>
    <property type="match status" value="1"/>
</dbReference>
<dbReference type="Proteomes" id="UP001497525">
    <property type="component" value="Unassembled WGS sequence"/>
</dbReference>
<dbReference type="InterPro" id="IPR052579">
    <property type="entry name" value="Zinc_finger_SWIM"/>
</dbReference>
<proteinExistence type="predicted"/>
<evidence type="ECO:0000313" key="1">
    <source>
        <dbReference type="EMBL" id="CAL5131824.1"/>
    </source>
</evidence>
<accession>A0AAV2T6X9</accession>
<gene>
    <name evidence="1" type="ORF">CDAUBV1_LOCUS4364</name>
</gene>